<organism evidence="6 7">
    <name type="scientific">Eutypa lata (strain UCR-EL1)</name>
    <name type="common">Grapevine dieback disease fungus</name>
    <name type="synonym">Eutypa armeniacae</name>
    <dbReference type="NCBI Taxonomy" id="1287681"/>
    <lineage>
        <taxon>Eukaryota</taxon>
        <taxon>Fungi</taxon>
        <taxon>Dikarya</taxon>
        <taxon>Ascomycota</taxon>
        <taxon>Pezizomycotina</taxon>
        <taxon>Sordariomycetes</taxon>
        <taxon>Xylariomycetidae</taxon>
        <taxon>Xylariales</taxon>
        <taxon>Diatrypaceae</taxon>
        <taxon>Eutypa</taxon>
    </lineage>
</organism>
<comment type="subcellular location">
    <subcellularLocation>
        <location evidence="1">Membrane</location>
        <topology evidence="1">Multi-pass membrane protein</topology>
    </subcellularLocation>
</comment>
<dbReference type="GO" id="GO:0016020">
    <property type="term" value="C:membrane"/>
    <property type="evidence" value="ECO:0007669"/>
    <property type="project" value="UniProtKB-SubCell"/>
</dbReference>
<evidence type="ECO:0000256" key="1">
    <source>
        <dbReference type="ARBA" id="ARBA00004141"/>
    </source>
</evidence>
<feature type="transmembrane region" description="Helical" evidence="5">
    <location>
        <begin position="120"/>
        <end position="141"/>
    </location>
</feature>
<dbReference type="eggNOG" id="ENOG502SK3S">
    <property type="taxonomic scope" value="Eukaryota"/>
</dbReference>
<evidence type="ECO:0000313" key="6">
    <source>
        <dbReference type="EMBL" id="EMR69789.1"/>
    </source>
</evidence>
<dbReference type="EMBL" id="KB706014">
    <property type="protein sequence ID" value="EMR69789.1"/>
    <property type="molecule type" value="Genomic_DNA"/>
</dbReference>
<accession>M7STE3</accession>
<feature type="transmembrane region" description="Helical" evidence="5">
    <location>
        <begin position="162"/>
        <end position="183"/>
    </location>
</feature>
<dbReference type="OrthoDB" id="3358017at2759"/>
<evidence type="ECO:0000256" key="3">
    <source>
        <dbReference type="ARBA" id="ARBA00022989"/>
    </source>
</evidence>
<dbReference type="AlphaFoldDB" id="M7STE3"/>
<name>M7STE3_EUTLA</name>
<keyword evidence="4 5" id="KW-0472">Membrane</keyword>
<dbReference type="Pfam" id="PF04479">
    <property type="entry name" value="RTA1"/>
    <property type="match status" value="1"/>
</dbReference>
<feature type="transmembrane region" description="Helical" evidence="5">
    <location>
        <begin position="47"/>
        <end position="71"/>
    </location>
</feature>
<keyword evidence="2 5" id="KW-0812">Transmembrane</keyword>
<keyword evidence="7" id="KW-1185">Reference proteome</keyword>
<feature type="transmembrane region" description="Helical" evidence="5">
    <location>
        <begin position="7"/>
        <end position="27"/>
    </location>
</feature>
<sequence>MVRTRTWYLTALVIGALCETIGYAGRIVSASEEPGCWTLGPFITQNILILVAPTFMAASIYMILGRIIVLTDGERYSLIKRRWLTKIFVSGDAVSLLLQASGGGLMSIGESLLDIGENTITGGLFVQLAFFGFFVAVSAIFHRRMSRRPTSQARYPLVRWRSYLTTLYVTSALIWVRSVFRVIEYIQGNDGYLMTTEAFVFVFDGLLMLGALTWMNWFHPSEIGILLRGGEPAKNGLELVKLGA</sequence>
<feature type="transmembrane region" description="Helical" evidence="5">
    <location>
        <begin position="83"/>
        <end position="100"/>
    </location>
</feature>
<evidence type="ECO:0000313" key="7">
    <source>
        <dbReference type="Proteomes" id="UP000012174"/>
    </source>
</evidence>
<protein>
    <submittedName>
        <fullName evidence="6">Putative rta1 domain protein</fullName>
    </submittedName>
</protein>
<dbReference type="PANTHER" id="PTHR31465:SF35">
    <property type="entry name" value="RTA1 DOMAIN PROTEIN-RELATED"/>
    <property type="match status" value="1"/>
</dbReference>
<dbReference type="OMA" id="LIWVRSV"/>
<evidence type="ECO:0000256" key="2">
    <source>
        <dbReference type="ARBA" id="ARBA00022692"/>
    </source>
</evidence>
<gene>
    <name evidence="6" type="ORF">UCREL1_3180</name>
</gene>
<dbReference type="Proteomes" id="UP000012174">
    <property type="component" value="Unassembled WGS sequence"/>
</dbReference>
<reference evidence="7" key="1">
    <citation type="journal article" date="2013" name="Genome Announc.">
        <title>Draft genome sequence of the grapevine dieback fungus Eutypa lata UCR-EL1.</title>
        <authorList>
            <person name="Blanco-Ulate B."/>
            <person name="Rolshausen P.E."/>
            <person name="Cantu D."/>
        </authorList>
    </citation>
    <scope>NUCLEOTIDE SEQUENCE [LARGE SCALE GENOMIC DNA]</scope>
    <source>
        <strain evidence="7">UCR-EL1</strain>
    </source>
</reference>
<evidence type="ECO:0000256" key="4">
    <source>
        <dbReference type="ARBA" id="ARBA00023136"/>
    </source>
</evidence>
<keyword evidence="3 5" id="KW-1133">Transmembrane helix</keyword>
<dbReference type="InterPro" id="IPR007568">
    <property type="entry name" value="RTA1"/>
</dbReference>
<feature type="transmembrane region" description="Helical" evidence="5">
    <location>
        <begin position="198"/>
        <end position="218"/>
    </location>
</feature>
<dbReference type="KEGG" id="ela:UCREL1_3180"/>
<dbReference type="PANTHER" id="PTHR31465">
    <property type="entry name" value="PROTEIN RTA1-RELATED"/>
    <property type="match status" value="1"/>
</dbReference>
<proteinExistence type="predicted"/>
<evidence type="ECO:0000256" key="5">
    <source>
        <dbReference type="SAM" id="Phobius"/>
    </source>
</evidence>
<dbReference type="HOGENOM" id="CLU_033465_3_1_1"/>